<dbReference type="InterPro" id="IPR036388">
    <property type="entry name" value="WH-like_DNA-bd_sf"/>
</dbReference>
<gene>
    <name evidence="5" type="ORF">SAMN02787118_11074</name>
</gene>
<dbReference type="GO" id="GO:0006355">
    <property type="term" value="P:regulation of DNA-templated transcription"/>
    <property type="evidence" value="ECO:0007669"/>
    <property type="project" value="InterPro"/>
</dbReference>
<feature type="domain" description="OmpR/PhoB-type" evidence="4">
    <location>
        <begin position="1"/>
        <end position="67"/>
    </location>
</feature>
<name>A0A1I2KK63_9ACTN</name>
<evidence type="ECO:0000256" key="1">
    <source>
        <dbReference type="ARBA" id="ARBA00023125"/>
    </source>
</evidence>
<dbReference type="AlphaFoldDB" id="A0A1I2KK63"/>
<organism evidence="5 6">
    <name type="scientific">Streptomyces mirabilis</name>
    <dbReference type="NCBI Taxonomy" id="68239"/>
    <lineage>
        <taxon>Bacteria</taxon>
        <taxon>Bacillati</taxon>
        <taxon>Actinomycetota</taxon>
        <taxon>Actinomycetes</taxon>
        <taxon>Kitasatosporales</taxon>
        <taxon>Streptomycetaceae</taxon>
        <taxon>Streptomyces</taxon>
    </lineage>
</organism>
<feature type="compositionally biased region" description="Low complexity" evidence="3">
    <location>
        <begin position="99"/>
        <end position="111"/>
    </location>
</feature>
<proteinExistence type="predicted"/>
<feature type="compositionally biased region" description="Basic and acidic residues" evidence="3">
    <location>
        <begin position="129"/>
        <end position="144"/>
    </location>
</feature>
<dbReference type="GO" id="GO:0000160">
    <property type="term" value="P:phosphorelay signal transduction system"/>
    <property type="evidence" value="ECO:0007669"/>
    <property type="project" value="InterPro"/>
</dbReference>
<evidence type="ECO:0000256" key="2">
    <source>
        <dbReference type="PROSITE-ProRule" id="PRU01091"/>
    </source>
</evidence>
<feature type="region of interest" description="Disordered" evidence="3">
    <location>
        <begin position="42"/>
        <end position="152"/>
    </location>
</feature>
<evidence type="ECO:0000259" key="4">
    <source>
        <dbReference type="PROSITE" id="PS51755"/>
    </source>
</evidence>
<dbReference type="CDD" id="cd00383">
    <property type="entry name" value="trans_reg_C"/>
    <property type="match status" value="1"/>
</dbReference>
<dbReference type="Gene3D" id="1.10.10.10">
    <property type="entry name" value="Winged helix-like DNA-binding domain superfamily/Winged helix DNA-binding domain"/>
    <property type="match status" value="1"/>
</dbReference>
<sequence>MLARNVGAAVSRETLMAEVWDENRFGSTKTLDVTMAGLRRRLADTASRPSRTPRITTLRGTVTGLNHPEVPRHSASAGSGAAPESRRDLAADSEDLAAGQYGQCQQPGDQGQPHRQQPVAENHRRRRAARDSGQREGHGERRVQGTDPTGRG</sequence>
<feature type="DNA-binding region" description="OmpR/PhoB-type" evidence="2">
    <location>
        <begin position="1"/>
        <end position="67"/>
    </location>
</feature>
<dbReference type="EMBL" id="FONR01000010">
    <property type="protein sequence ID" value="SFF65326.1"/>
    <property type="molecule type" value="Genomic_DNA"/>
</dbReference>
<accession>A0A1I2KK63</accession>
<dbReference type="Pfam" id="PF00486">
    <property type="entry name" value="Trans_reg_C"/>
    <property type="match status" value="1"/>
</dbReference>
<evidence type="ECO:0000256" key="3">
    <source>
        <dbReference type="SAM" id="MobiDB-lite"/>
    </source>
</evidence>
<protein>
    <submittedName>
        <fullName evidence="5">Transcriptional regulatory protein, C terminal</fullName>
    </submittedName>
</protein>
<keyword evidence="1 2" id="KW-0238">DNA-binding</keyword>
<feature type="compositionally biased region" description="Polar residues" evidence="3">
    <location>
        <begin position="47"/>
        <end position="64"/>
    </location>
</feature>
<reference evidence="5 6" key="1">
    <citation type="submission" date="2016-10" db="EMBL/GenBank/DDBJ databases">
        <authorList>
            <person name="de Groot N.N."/>
        </authorList>
    </citation>
    <scope>NUCLEOTIDE SEQUENCE [LARGE SCALE GENOMIC DNA]</scope>
    <source>
        <strain evidence="5 6">OK461</strain>
    </source>
</reference>
<dbReference type="PROSITE" id="PS51755">
    <property type="entry name" value="OMPR_PHOB"/>
    <property type="match status" value="1"/>
</dbReference>
<dbReference type="InterPro" id="IPR016032">
    <property type="entry name" value="Sig_transdc_resp-reg_C-effctor"/>
</dbReference>
<dbReference type="Proteomes" id="UP000181942">
    <property type="component" value="Unassembled WGS sequence"/>
</dbReference>
<dbReference type="SUPFAM" id="SSF46894">
    <property type="entry name" value="C-terminal effector domain of the bipartite response regulators"/>
    <property type="match status" value="1"/>
</dbReference>
<evidence type="ECO:0000313" key="6">
    <source>
        <dbReference type="Proteomes" id="UP000181942"/>
    </source>
</evidence>
<evidence type="ECO:0000313" key="5">
    <source>
        <dbReference type="EMBL" id="SFF65326.1"/>
    </source>
</evidence>
<dbReference type="GO" id="GO:0003677">
    <property type="term" value="F:DNA binding"/>
    <property type="evidence" value="ECO:0007669"/>
    <property type="project" value="UniProtKB-UniRule"/>
</dbReference>
<dbReference type="InterPro" id="IPR001867">
    <property type="entry name" value="OmpR/PhoB-type_DNA-bd"/>
</dbReference>